<dbReference type="AlphaFoldDB" id="A0A1H1H3U8"/>
<accession>A0A1H1H3U8</accession>
<protein>
    <submittedName>
        <fullName evidence="5">1-acyl-sn-glycerol-3-phosphate acyltransferases</fullName>
    </submittedName>
</protein>
<dbReference type="RefSeq" id="WP_068568016.1">
    <property type="nucleotide sequence ID" value="NZ_AP025457.1"/>
</dbReference>
<dbReference type="SUPFAM" id="SSF69593">
    <property type="entry name" value="Glycerol-3-phosphate (1)-acyltransferase"/>
    <property type="match status" value="1"/>
</dbReference>
<gene>
    <name evidence="5" type="ORF">SAMN04489765_3788</name>
</gene>
<dbReference type="Proteomes" id="UP000183053">
    <property type="component" value="Unassembled WGS sequence"/>
</dbReference>
<dbReference type="PANTHER" id="PTHR10434:SF55">
    <property type="entry name" value="POSSIBLE ACYLTRANSFERASE"/>
    <property type="match status" value="1"/>
</dbReference>
<sequence length="261" mass="28506">MARREPVYEVVQVLAKGILGAQGVRVDYRGLENIPAEGGVLLAVNHTSYVDFLEAGLAARRAGRWPRYMLKAELKKIRVMAFLIKHCGAIGVDREHGAESYHEAVTALEAGEAVIVYPEATISRSFELKEFKSGAARMSIEADVPIVPLIVWGTQRIWSKGTQRRAGRHRFPVVVQAGPAIRPDGDDPAALTARLRTAMGEALKSAQRGFPAPAGEDWVPARLGGGAPPPDEALRLEQEEFALRKAKREAKQAAKRRSDEA</sequence>
<dbReference type="InterPro" id="IPR002123">
    <property type="entry name" value="Plipid/glycerol_acylTrfase"/>
</dbReference>
<evidence type="ECO:0000259" key="4">
    <source>
        <dbReference type="SMART" id="SM00563"/>
    </source>
</evidence>
<evidence type="ECO:0000256" key="3">
    <source>
        <dbReference type="SAM" id="MobiDB-lite"/>
    </source>
</evidence>
<proteinExistence type="predicted"/>
<dbReference type="OrthoDB" id="3210041at2"/>
<feature type="domain" description="Phospholipid/glycerol acyltransferase" evidence="4">
    <location>
        <begin position="40"/>
        <end position="154"/>
    </location>
</feature>
<evidence type="ECO:0000256" key="1">
    <source>
        <dbReference type="ARBA" id="ARBA00022679"/>
    </source>
</evidence>
<dbReference type="EMBL" id="FNLF01000002">
    <property type="protein sequence ID" value="SDR20023.1"/>
    <property type="molecule type" value="Genomic_DNA"/>
</dbReference>
<feature type="region of interest" description="Disordered" evidence="3">
    <location>
        <begin position="208"/>
        <end position="233"/>
    </location>
</feature>
<dbReference type="GO" id="GO:0003841">
    <property type="term" value="F:1-acylglycerol-3-phosphate O-acyltransferase activity"/>
    <property type="evidence" value="ECO:0007669"/>
    <property type="project" value="TreeGrafter"/>
</dbReference>
<evidence type="ECO:0000256" key="2">
    <source>
        <dbReference type="ARBA" id="ARBA00023315"/>
    </source>
</evidence>
<keyword evidence="6" id="KW-1185">Reference proteome</keyword>
<keyword evidence="2 5" id="KW-0012">Acyltransferase</keyword>
<dbReference type="GO" id="GO:0005886">
    <property type="term" value="C:plasma membrane"/>
    <property type="evidence" value="ECO:0007669"/>
    <property type="project" value="TreeGrafter"/>
</dbReference>
<evidence type="ECO:0000313" key="5">
    <source>
        <dbReference type="EMBL" id="SDR20023.1"/>
    </source>
</evidence>
<reference evidence="6" key="1">
    <citation type="submission" date="2016-10" db="EMBL/GenBank/DDBJ databases">
        <authorList>
            <person name="Varghese N."/>
            <person name="Submissions S."/>
        </authorList>
    </citation>
    <scope>NUCLEOTIDE SEQUENCE [LARGE SCALE GENOMIC DNA]</scope>
    <source>
        <strain evidence="6">DSM 44142</strain>
    </source>
</reference>
<dbReference type="SMART" id="SM00563">
    <property type="entry name" value="PlsC"/>
    <property type="match status" value="1"/>
</dbReference>
<dbReference type="CDD" id="cd07989">
    <property type="entry name" value="LPLAT_AGPAT-like"/>
    <property type="match status" value="1"/>
</dbReference>
<keyword evidence="1 5" id="KW-0808">Transferase</keyword>
<dbReference type="Pfam" id="PF01553">
    <property type="entry name" value="Acyltransferase"/>
    <property type="match status" value="1"/>
</dbReference>
<dbReference type="GO" id="GO:0006654">
    <property type="term" value="P:phosphatidic acid biosynthetic process"/>
    <property type="evidence" value="ECO:0007669"/>
    <property type="project" value="TreeGrafter"/>
</dbReference>
<dbReference type="PANTHER" id="PTHR10434">
    <property type="entry name" value="1-ACYL-SN-GLYCEROL-3-PHOSPHATE ACYLTRANSFERASE"/>
    <property type="match status" value="1"/>
</dbReference>
<name>A0A1H1H3U8_9ACTN</name>
<evidence type="ECO:0000313" key="6">
    <source>
        <dbReference type="Proteomes" id="UP000183053"/>
    </source>
</evidence>
<organism evidence="5 6">
    <name type="scientific">Tsukamurella pulmonis</name>
    <dbReference type="NCBI Taxonomy" id="47312"/>
    <lineage>
        <taxon>Bacteria</taxon>
        <taxon>Bacillati</taxon>
        <taxon>Actinomycetota</taxon>
        <taxon>Actinomycetes</taxon>
        <taxon>Mycobacteriales</taxon>
        <taxon>Tsukamurellaceae</taxon>
        <taxon>Tsukamurella</taxon>
    </lineage>
</organism>
<dbReference type="STRING" id="47312.SAMN04489765_3788"/>